<keyword evidence="2" id="KW-0433">Leucine-rich repeat</keyword>
<dbReference type="InterPro" id="IPR003598">
    <property type="entry name" value="Ig_sub2"/>
</dbReference>
<dbReference type="InterPro" id="IPR001611">
    <property type="entry name" value="Leu-rich_rpt"/>
</dbReference>
<keyword evidence="6" id="KW-1133">Transmembrane helix</keyword>
<comment type="subcellular location">
    <subcellularLocation>
        <location evidence="1">Membrane</location>
        <topology evidence="1">Single-pass membrane protein</topology>
    </subcellularLocation>
</comment>
<dbReference type="PANTHER" id="PTHR24369">
    <property type="entry name" value="ANTIGEN BSP, PUTATIVE-RELATED"/>
    <property type="match status" value="1"/>
</dbReference>
<evidence type="ECO:0000313" key="11">
    <source>
        <dbReference type="Proteomes" id="UP000515135"/>
    </source>
</evidence>
<keyword evidence="7" id="KW-0472">Membrane</keyword>
<dbReference type="InterPro" id="IPR003599">
    <property type="entry name" value="Ig_sub"/>
</dbReference>
<dbReference type="SMART" id="SM00082">
    <property type="entry name" value="LRRCT"/>
    <property type="match status" value="1"/>
</dbReference>
<keyword evidence="5" id="KW-0677">Repeat</keyword>
<dbReference type="InterPro" id="IPR050541">
    <property type="entry name" value="LRR_TM_domain-containing"/>
</dbReference>
<gene>
    <name evidence="12" type="primary">LOC109478101</name>
</gene>
<keyword evidence="9" id="KW-0325">Glycoprotein</keyword>
<dbReference type="PROSITE" id="PS50835">
    <property type="entry name" value="IG_LIKE"/>
    <property type="match status" value="1"/>
</dbReference>
<dbReference type="AlphaFoldDB" id="A0A6P4Z0P4"/>
<proteinExistence type="predicted"/>
<evidence type="ECO:0000256" key="2">
    <source>
        <dbReference type="ARBA" id="ARBA00022614"/>
    </source>
</evidence>
<accession>A0A6P4Z0P4</accession>
<dbReference type="CDD" id="cd00096">
    <property type="entry name" value="Ig"/>
    <property type="match status" value="1"/>
</dbReference>
<evidence type="ECO:0000313" key="12">
    <source>
        <dbReference type="RefSeq" id="XP_019635145.1"/>
    </source>
</evidence>
<dbReference type="GO" id="GO:0005886">
    <property type="term" value="C:plasma membrane"/>
    <property type="evidence" value="ECO:0007669"/>
    <property type="project" value="TreeGrafter"/>
</dbReference>
<dbReference type="InterPro" id="IPR032675">
    <property type="entry name" value="LRR_dom_sf"/>
</dbReference>
<keyword evidence="3" id="KW-0812">Transmembrane</keyword>
<dbReference type="Pfam" id="PF13855">
    <property type="entry name" value="LRR_8"/>
    <property type="match status" value="1"/>
</dbReference>
<dbReference type="Gene3D" id="2.60.40.10">
    <property type="entry name" value="Immunoglobulins"/>
    <property type="match status" value="1"/>
</dbReference>
<dbReference type="SUPFAM" id="SSF48726">
    <property type="entry name" value="Immunoglobulin"/>
    <property type="match status" value="1"/>
</dbReference>
<dbReference type="InterPro" id="IPR007110">
    <property type="entry name" value="Ig-like_dom"/>
</dbReference>
<dbReference type="PANTHER" id="PTHR24369:SF210">
    <property type="entry name" value="CHAOPTIN-RELATED"/>
    <property type="match status" value="1"/>
</dbReference>
<dbReference type="InterPro" id="IPR013783">
    <property type="entry name" value="Ig-like_fold"/>
</dbReference>
<dbReference type="SMART" id="SM00409">
    <property type="entry name" value="IG"/>
    <property type="match status" value="1"/>
</dbReference>
<dbReference type="Pfam" id="PF07679">
    <property type="entry name" value="I-set"/>
    <property type="match status" value="1"/>
</dbReference>
<evidence type="ECO:0000256" key="1">
    <source>
        <dbReference type="ARBA" id="ARBA00004167"/>
    </source>
</evidence>
<organism evidence="11 12">
    <name type="scientific">Branchiostoma belcheri</name>
    <name type="common">Amphioxus</name>
    <dbReference type="NCBI Taxonomy" id="7741"/>
    <lineage>
        <taxon>Eukaryota</taxon>
        <taxon>Metazoa</taxon>
        <taxon>Chordata</taxon>
        <taxon>Cephalochordata</taxon>
        <taxon>Leptocardii</taxon>
        <taxon>Amphioxiformes</taxon>
        <taxon>Branchiostomatidae</taxon>
        <taxon>Branchiostoma</taxon>
    </lineage>
</organism>
<evidence type="ECO:0000256" key="5">
    <source>
        <dbReference type="ARBA" id="ARBA00022737"/>
    </source>
</evidence>
<dbReference type="InterPro" id="IPR013098">
    <property type="entry name" value="Ig_I-set"/>
</dbReference>
<keyword evidence="8" id="KW-1015">Disulfide bond</keyword>
<keyword evidence="11" id="KW-1185">Reference proteome</keyword>
<dbReference type="GeneID" id="109478101"/>
<evidence type="ECO:0000256" key="8">
    <source>
        <dbReference type="ARBA" id="ARBA00023157"/>
    </source>
</evidence>
<name>A0A6P4Z0P4_BRABE</name>
<dbReference type="KEGG" id="bbel:109478101"/>
<keyword evidence="4" id="KW-0732">Signal</keyword>
<dbReference type="SMART" id="SM00369">
    <property type="entry name" value="LRR_TYP"/>
    <property type="match status" value="7"/>
</dbReference>
<dbReference type="Proteomes" id="UP000515135">
    <property type="component" value="Unplaced"/>
</dbReference>
<feature type="domain" description="Ig-like" evidence="10">
    <location>
        <begin position="287"/>
        <end position="372"/>
    </location>
</feature>
<dbReference type="InterPro" id="IPR003591">
    <property type="entry name" value="Leu-rich_rpt_typical-subtyp"/>
</dbReference>
<dbReference type="OrthoDB" id="1099686at2759"/>
<evidence type="ECO:0000256" key="3">
    <source>
        <dbReference type="ARBA" id="ARBA00022692"/>
    </source>
</evidence>
<evidence type="ECO:0000256" key="6">
    <source>
        <dbReference type="ARBA" id="ARBA00022989"/>
    </source>
</evidence>
<dbReference type="SUPFAM" id="SSF52058">
    <property type="entry name" value="L domain-like"/>
    <property type="match status" value="1"/>
</dbReference>
<reference evidence="12" key="1">
    <citation type="submission" date="2025-08" db="UniProtKB">
        <authorList>
            <consortium name="RefSeq"/>
        </authorList>
    </citation>
    <scope>IDENTIFICATION</scope>
    <source>
        <tissue evidence="12">Gonad</tissue>
    </source>
</reference>
<evidence type="ECO:0000256" key="9">
    <source>
        <dbReference type="ARBA" id="ARBA00023180"/>
    </source>
</evidence>
<dbReference type="InterPro" id="IPR000483">
    <property type="entry name" value="Cys-rich_flank_reg_C"/>
</dbReference>
<sequence>MPYLSDVWLNDNNLTSAPSDMNDLKQIYTMDLSSNPIQTLAPSQFKDLGSLLKLDISNISAIKAGGLEDDFLIGLDNLIELWLERNELGVIPTKALCPVVSQIQILNLNQNRINSTQEEDLACFQNLTKVMLAKNLLTKIPECLKSLPKLERLDISGNPIVQIPYQSLTNFTSLTDLDLSNSKIELIDRQAFYNLDYMETLNIASTKLTWLPSGIFNMTTFSEKLGLEGNQWTCDCQMHGFAQDLHSAKLKNLANIKCSAPERYKGYNLLDIPLANLTCNCNHQGAPSVDMSGSDNQTKYLQSATLKCAVHSCPVAKVFWSTPIGFVLSHDVTEIPGYDVGADGTLVIKAAALEDAGNYSCTAVNYIGKDVKYHVLKVW</sequence>
<evidence type="ECO:0000256" key="7">
    <source>
        <dbReference type="ARBA" id="ARBA00023136"/>
    </source>
</evidence>
<dbReference type="InterPro" id="IPR036179">
    <property type="entry name" value="Ig-like_dom_sf"/>
</dbReference>
<dbReference type="RefSeq" id="XP_019635145.1">
    <property type="nucleotide sequence ID" value="XM_019779586.1"/>
</dbReference>
<dbReference type="Gene3D" id="3.80.10.10">
    <property type="entry name" value="Ribonuclease Inhibitor"/>
    <property type="match status" value="3"/>
</dbReference>
<protein>
    <submittedName>
        <fullName evidence="12">Carboxypeptidase N subunit 2-like isoform X1</fullName>
    </submittedName>
</protein>
<dbReference type="SMART" id="SM00408">
    <property type="entry name" value="IGc2"/>
    <property type="match status" value="1"/>
</dbReference>
<evidence type="ECO:0000259" key="10">
    <source>
        <dbReference type="PROSITE" id="PS50835"/>
    </source>
</evidence>
<evidence type="ECO:0000256" key="4">
    <source>
        <dbReference type="ARBA" id="ARBA00022729"/>
    </source>
</evidence>